<reference evidence="12" key="3">
    <citation type="submission" date="2015-06" db="UniProtKB">
        <authorList>
            <consortium name="EnsemblMetazoa"/>
        </authorList>
    </citation>
    <scope>IDENTIFICATION</scope>
</reference>
<evidence type="ECO:0000256" key="9">
    <source>
        <dbReference type="SAM" id="Phobius"/>
    </source>
</evidence>
<dbReference type="CDD" id="cd00637">
    <property type="entry name" value="7tm_classA_rhodopsin-like"/>
    <property type="match status" value="1"/>
</dbReference>
<feature type="domain" description="G-protein coupled receptors family 1 profile" evidence="10">
    <location>
        <begin position="72"/>
        <end position="263"/>
    </location>
</feature>
<feature type="transmembrane region" description="Helical" evidence="9">
    <location>
        <begin position="66"/>
        <end position="90"/>
    </location>
</feature>
<dbReference type="AlphaFoldDB" id="R7UIP9"/>
<evidence type="ECO:0000313" key="12">
    <source>
        <dbReference type="EnsemblMetazoa" id="CapteP206347"/>
    </source>
</evidence>
<feature type="transmembrane region" description="Helical" evidence="9">
    <location>
        <begin position="165"/>
        <end position="183"/>
    </location>
</feature>
<evidence type="ECO:0000256" key="5">
    <source>
        <dbReference type="ARBA" id="ARBA00023040"/>
    </source>
</evidence>
<evidence type="ECO:0000256" key="2">
    <source>
        <dbReference type="ARBA" id="ARBA00022475"/>
    </source>
</evidence>
<keyword evidence="8" id="KW-0807">Transducer</keyword>
<evidence type="ECO:0000256" key="8">
    <source>
        <dbReference type="ARBA" id="ARBA00023224"/>
    </source>
</evidence>
<name>R7UIP9_CAPTE</name>
<dbReference type="GO" id="GO:0005886">
    <property type="term" value="C:plasma membrane"/>
    <property type="evidence" value="ECO:0007669"/>
    <property type="project" value="UniProtKB-SubCell"/>
</dbReference>
<dbReference type="Proteomes" id="UP000014760">
    <property type="component" value="Unassembled WGS sequence"/>
</dbReference>
<reference evidence="13" key="1">
    <citation type="submission" date="2012-12" db="EMBL/GenBank/DDBJ databases">
        <authorList>
            <person name="Hellsten U."/>
            <person name="Grimwood J."/>
            <person name="Chapman J.A."/>
            <person name="Shapiro H."/>
            <person name="Aerts A."/>
            <person name="Otillar R.P."/>
            <person name="Terry A.Y."/>
            <person name="Boore J.L."/>
            <person name="Simakov O."/>
            <person name="Marletaz F."/>
            <person name="Cho S.-J."/>
            <person name="Edsinger-Gonzales E."/>
            <person name="Havlak P."/>
            <person name="Kuo D.-H."/>
            <person name="Larsson T."/>
            <person name="Lv J."/>
            <person name="Arendt D."/>
            <person name="Savage R."/>
            <person name="Osoegawa K."/>
            <person name="de Jong P."/>
            <person name="Lindberg D.R."/>
            <person name="Seaver E.C."/>
            <person name="Weisblat D.A."/>
            <person name="Putnam N.H."/>
            <person name="Grigoriev I.V."/>
            <person name="Rokhsar D.S."/>
        </authorList>
    </citation>
    <scope>NUCLEOTIDE SEQUENCE</scope>
    <source>
        <strain evidence="13">I ESC-2004</strain>
    </source>
</reference>
<dbReference type="HOGENOM" id="CLU_931399_0_0_1"/>
<keyword evidence="7" id="KW-0675">Receptor</keyword>
<evidence type="ECO:0000256" key="4">
    <source>
        <dbReference type="ARBA" id="ARBA00022989"/>
    </source>
</evidence>
<gene>
    <name evidence="11" type="ORF">CAPTEDRAFT_206347</name>
</gene>
<keyword evidence="4 9" id="KW-1133">Transmembrane helix</keyword>
<evidence type="ECO:0000313" key="11">
    <source>
        <dbReference type="EMBL" id="ELU03673.1"/>
    </source>
</evidence>
<dbReference type="OrthoDB" id="6147740at2759"/>
<sequence>MRPRYDSLADEIITWIICVLALLSNTLTIYTMVKTKQGIGLDTSTNPCSTQALTSNKKYSRRKESVIISLGFLYFLGMGSSLYMLLAVAVDRLVAITKPLVYRTYLTDARIKGIMVMIWSYMAFVASWIFVYCGLQVPPGAMLRTFMPMDVLPKRISDYVLMPHMYFAVLANGVVYILVYQNLKKLRSEAKQGERRSLQRNRRFFRMVVATIVAQLTLWAPYTLVYNLVDINRENSPQYLTHYVQPFVYAVTLCNNWINPLLYCALNKDYRMAYLKALGRRGRITNVAPASVRDSTTRE</sequence>
<comment type="subcellular location">
    <subcellularLocation>
        <location evidence="1">Cell membrane</location>
        <topology evidence="1">Multi-pass membrane protein</topology>
    </subcellularLocation>
</comment>
<keyword evidence="2" id="KW-1003">Cell membrane</keyword>
<feature type="transmembrane region" description="Helical" evidence="9">
    <location>
        <begin position="111"/>
        <end position="137"/>
    </location>
</feature>
<keyword evidence="6 9" id="KW-0472">Membrane</keyword>
<feature type="transmembrane region" description="Helical" evidence="9">
    <location>
        <begin position="246"/>
        <end position="266"/>
    </location>
</feature>
<dbReference type="Pfam" id="PF00001">
    <property type="entry name" value="7tm_1"/>
    <property type="match status" value="1"/>
</dbReference>
<accession>R7UIP9</accession>
<evidence type="ECO:0000313" key="13">
    <source>
        <dbReference type="Proteomes" id="UP000014760"/>
    </source>
</evidence>
<dbReference type="STRING" id="283909.R7UIP9"/>
<protein>
    <recommendedName>
        <fullName evidence="10">G-protein coupled receptors family 1 profile domain-containing protein</fullName>
    </recommendedName>
</protein>
<dbReference type="EMBL" id="KB302988">
    <property type="protein sequence ID" value="ELU03673.1"/>
    <property type="molecule type" value="Genomic_DNA"/>
</dbReference>
<dbReference type="InterPro" id="IPR050569">
    <property type="entry name" value="TAAR"/>
</dbReference>
<reference evidence="11 13" key="2">
    <citation type="journal article" date="2013" name="Nature">
        <title>Insights into bilaterian evolution from three spiralian genomes.</title>
        <authorList>
            <person name="Simakov O."/>
            <person name="Marletaz F."/>
            <person name="Cho S.J."/>
            <person name="Edsinger-Gonzales E."/>
            <person name="Havlak P."/>
            <person name="Hellsten U."/>
            <person name="Kuo D.H."/>
            <person name="Larsson T."/>
            <person name="Lv J."/>
            <person name="Arendt D."/>
            <person name="Savage R."/>
            <person name="Osoegawa K."/>
            <person name="de Jong P."/>
            <person name="Grimwood J."/>
            <person name="Chapman J.A."/>
            <person name="Shapiro H."/>
            <person name="Aerts A."/>
            <person name="Otillar R.P."/>
            <person name="Terry A.Y."/>
            <person name="Boore J.L."/>
            <person name="Grigoriev I.V."/>
            <person name="Lindberg D.R."/>
            <person name="Seaver E.C."/>
            <person name="Weisblat D.A."/>
            <person name="Putnam N.H."/>
            <person name="Rokhsar D.S."/>
        </authorList>
    </citation>
    <scope>NUCLEOTIDE SEQUENCE</scope>
    <source>
        <strain evidence="11 13">I ESC-2004</strain>
    </source>
</reference>
<dbReference type="PROSITE" id="PS50262">
    <property type="entry name" value="G_PROTEIN_RECEP_F1_2"/>
    <property type="match status" value="1"/>
</dbReference>
<evidence type="ECO:0000259" key="10">
    <source>
        <dbReference type="PROSITE" id="PS50262"/>
    </source>
</evidence>
<keyword evidence="13" id="KW-1185">Reference proteome</keyword>
<dbReference type="EMBL" id="AMQN01008378">
    <property type="status" value="NOT_ANNOTATED_CDS"/>
    <property type="molecule type" value="Genomic_DNA"/>
</dbReference>
<evidence type="ECO:0000256" key="7">
    <source>
        <dbReference type="ARBA" id="ARBA00023170"/>
    </source>
</evidence>
<keyword evidence="3 9" id="KW-0812">Transmembrane</keyword>
<organism evidence="11">
    <name type="scientific">Capitella teleta</name>
    <name type="common">Polychaete worm</name>
    <dbReference type="NCBI Taxonomy" id="283909"/>
    <lineage>
        <taxon>Eukaryota</taxon>
        <taxon>Metazoa</taxon>
        <taxon>Spiralia</taxon>
        <taxon>Lophotrochozoa</taxon>
        <taxon>Annelida</taxon>
        <taxon>Polychaeta</taxon>
        <taxon>Sedentaria</taxon>
        <taxon>Scolecida</taxon>
        <taxon>Capitellidae</taxon>
        <taxon>Capitella</taxon>
    </lineage>
</organism>
<keyword evidence="5" id="KW-0297">G-protein coupled receptor</keyword>
<dbReference type="GO" id="GO:0004930">
    <property type="term" value="F:G protein-coupled receptor activity"/>
    <property type="evidence" value="ECO:0007669"/>
    <property type="project" value="UniProtKB-KW"/>
</dbReference>
<dbReference type="PRINTS" id="PR00237">
    <property type="entry name" value="GPCRRHODOPSN"/>
</dbReference>
<dbReference type="PANTHER" id="PTHR24249:SF372">
    <property type="entry name" value="G-PROTEIN COUPLED RECEPTORS FAMILY 1 PROFILE DOMAIN-CONTAINING PROTEIN"/>
    <property type="match status" value="1"/>
</dbReference>
<evidence type="ECO:0000256" key="1">
    <source>
        <dbReference type="ARBA" id="ARBA00004651"/>
    </source>
</evidence>
<dbReference type="EnsemblMetazoa" id="CapteT206347">
    <property type="protein sequence ID" value="CapteP206347"/>
    <property type="gene ID" value="CapteG206347"/>
</dbReference>
<dbReference type="InterPro" id="IPR000276">
    <property type="entry name" value="GPCR_Rhodpsn"/>
</dbReference>
<dbReference type="Gene3D" id="1.20.1070.10">
    <property type="entry name" value="Rhodopsin 7-helix transmembrane proteins"/>
    <property type="match status" value="1"/>
</dbReference>
<dbReference type="PANTHER" id="PTHR24249">
    <property type="entry name" value="HISTAMINE RECEPTOR-RELATED G-PROTEIN COUPLED RECEPTOR"/>
    <property type="match status" value="1"/>
</dbReference>
<proteinExistence type="predicted"/>
<feature type="transmembrane region" description="Helical" evidence="9">
    <location>
        <begin position="12"/>
        <end position="33"/>
    </location>
</feature>
<evidence type="ECO:0000256" key="6">
    <source>
        <dbReference type="ARBA" id="ARBA00023136"/>
    </source>
</evidence>
<dbReference type="SUPFAM" id="SSF81321">
    <property type="entry name" value="Family A G protein-coupled receptor-like"/>
    <property type="match status" value="1"/>
</dbReference>
<evidence type="ECO:0000256" key="3">
    <source>
        <dbReference type="ARBA" id="ARBA00022692"/>
    </source>
</evidence>
<dbReference type="InterPro" id="IPR017452">
    <property type="entry name" value="GPCR_Rhodpsn_7TM"/>
</dbReference>
<feature type="transmembrane region" description="Helical" evidence="9">
    <location>
        <begin position="204"/>
        <end position="226"/>
    </location>
</feature>